<reference evidence="1 2" key="1">
    <citation type="submission" date="2016-10" db="EMBL/GenBank/DDBJ databases">
        <authorList>
            <person name="de Groot N.N."/>
        </authorList>
    </citation>
    <scope>NUCLEOTIDE SEQUENCE [LARGE SCALE GENOMIC DNA]</scope>
    <source>
        <strain evidence="1 2">DSM 27078</strain>
    </source>
</reference>
<evidence type="ECO:0008006" key="3">
    <source>
        <dbReference type="Google" id="ProtNLM"/>
    </source>
</evidence>
<accession>A0A1H8YT11</accession>
<dbReference type="RefSeq" id="WP_091463878.1">
    <property type="nucleotide sequence ID" value="NZ_FOEI01000001.1"/>
</dbReference>
<evidence type="ECO:0000313" key="2">
    <source>
        <dbReference type="Proteomes" id="UP000198648"/>
    </source>
</evidence>
<dbReference type="Proteomes" id="UP000198648">
    <property type="component" value="Unassembled WGS sequence"/>
</dbReference>
<evidence type="ECO:0000313" key="1">
    <source>
        <dbReference type="EMBL" id="SEP55364.1"/>
    </source>
</evidence>
<dbReference type="STRING" id="1299341.SAMN05444005_101185"/>
<dbReference type="EMBL" id="FOEI01000001">
    <property type="protein sequence ID" value="SEP55364.1"/>
    <property type="molecule type" value="Genomic_DNA"/>
</dbReference>
<proteinExistence type="predicted"/>
<protein>
    <recommendedName>
        <fullName evidence="3">DUF4304 domain-containing protein</fullName>
    </recommendedName>
</protein>
<name>A0A1H8YT11_9FLAO</name>
<sequence>MNIFKKIKEVFERKKALNEIYDDLSNLNEVLLEKRLEIFNELITPKFAEIGLTNWNGKYLWYSDFNEDGIKHVIEYNVFRYFGGSFSYGNCYNFVPIFNNKNKLSYSKTDKSTKVMYYKRFKGWQKSYETESPINIDKISTVNEEKLRKSIKLVLENNLSYLDDWFKKTKTLDENIAALNFDFENPPFEYSHVQRSISVNYLLSFLYDKKGNKDLSVKHLLKHFEEKLIQEENEVQFEILKNKFDFLKNVEL</sequence>
<dbReference type="OrthoDB" id="1447669at2"/>
<organism evidence="1 2">
    <name type="scientific">Flavobacterium urocaniciphilum</name>
    <dbReference type="NCBI Taxonomy" id="1299341"/>
    <lineage>
        <taxon>Bacteria</taxon>
        <taxon>Pseudomonadati</taxon>
        <taxon>Bacteroidota</taxon>
        <taxon>Flavobacteriia</taxon>
        <taxon>Flavobacteriales</taxon>
        <taxon>Flavobacteriaceae</taxon>
        <taxon>Flavobacterium</taxon>
    </lineage>
</organism>
<dbReference type="AlphaFoldDB" id="A0A1H8YT11"/>
<gene>
    <name evidence="1" type="ORF">SAMN05444005_101185</name>
</gene>
<keyword evidence="2" id="KW-1185">Reference proteome</keyword>